<dbReference type="Proteomes" id="UP001216579">
    <property type="component" value="Unassembled WGS sequence"/>
</dbReference>
<protein>
    <submittedName>
        <fullName evidence="1">Uncharacterized protein</fullName>
    </submittedName>
</protein>
<comment type="caution">
    <text evidence="1">The sequence shown here is derived from an EMBL/GenBank/DDBJ whole genome shotgun (WGS) entry which is preliminary data.</text>
</comment>
<proteinExistence type="predicted"/>
<name>A0ABT5ZM46_9ACTN</name>
<dbReference type="EMBL" id="JARJBC010000009">
    <property type="protein sequence ID" value="MDF3290751.1"/>
    <property type="molecule type" value="Genomic_DNA"/>
</dbReference>
<dbReference type="RefSeq" id="WP_276094134.1">
    <property type="nucleotide sequence ID" value="NZ_JARJBC010000009.1"/>
</dbReference>
<keyword evidence="2" id="KW-1185">Reference proteome</keyword>
<accession>A0ABT5ZM46</accession>
<evidence type="ECO:0000313" key="1">
    <source>
        <dbReference type="EMBL" id="MDF3290751.1"/>
    </source>
</evidence>
<reference evidence="1 2" key="1">
    <citation type="submission" date="2023-03" db="EMBL/GenBank/DDBJ databases">
        <title>Draft genome sequence of Streptomyces sp. RB6PN23 isolated from peat swamp forest in Thailand.</title>
        <authorList>
            <person name="Klaysubun C."/>
            <person name="Duangmal K."/>
        </authorList>
    </citation>
    <scope>NUCLEOTIDE SEQUENCE [LARGE SCALE GENOMIC DNA]</scope>
    <source>
        <strain evidence="1 2">RB6PN23</strain>
    </source>
</reference>
<gene>
    <name evidence="1" type="ORF">P3G67_16165</name>
</gene>
<evidence type="ECO:0000313" key="2">
    <source>
        <dbReference type="Proteomes" id="UP001216579"/>
    </source>
</evidence>
<organism evidence="1 2">
    <name type="scientific">Streptomyces silvisoli</name>
    <dbReference type="NCBI Taxonomy" id="3034235"/>
    <lineage>
        <taxon>Bacteria</taxon>
        <taxon>Bacillati</taxon>
        <taxon>Actinomycetota</taxon>
        <taxon>Actinomycetes</taxon>
        <taxon>Kitasatosporales</taxon>
        <taxon>Streptomycetaceae</taxon>
        <taxon>Streptomyces</taxon>
    </lineage>
</organism>
<sequence length="62" mass="6175">MSIAGKIGVAIALLALVVGGIVTAVVVQRAQAARDHQNACNGVVQDANGEDHAASSIPADCH</sequence>